<dbReference type="AlphaFoldDB" id="A0A8H4AP81"/>
<gene>
    <name evidence="1" type="ORF">F8M41_016668</name>
</gene>
<dbReference type="OrthoDB" id="2429786at2759"/>
<proteinExistence type="predicted"/>
<comment type="caution">
    <text evidence="1">The sequence shown here is derived from an EMBL/GenBank/DDBJ whole genome shotgun (WGS) entry which is preliminary data.</text>
</comment>
<reference evidence="1 2" key="1">
    <citation type="journal article" date="2019" name="Environ. Microbiol.">
        <title>At the nexus of three kingdoms: the genome of the mycorrhizal fungus Gigaspora margarita provides insights into plant, endobacterial and fungal interactions.</title>
        <authorList>
            <person name="Venice F."/>
            <person name="Ghignone S."/>
            <person name="Salvioli di Fossalunga A."/>
            <person name="Amselem J."/>
            <person name="Novero M."/>
            <person name="Xianan X."/>
            <person name="Sedzielewska Toro K."/>
            <person name="Morin E."/>
            <person name="Lipzen A."/>
            <person name="Grigoriev I.V."/>
            <person name="Henrissat B."/>
            <person name="Martin F.M."/>
            <person name="Bonfante P."/>
        </authorList>
    </citation>
    <scope>NUCLEOTIDE SEQUENCE [LARGE SCALE GENOMIC DNA]</scope>
    <source>
        <strain evidence="1 2">BEG34</strain>
    </source>
</reference>
<dbReference type="EMBL" id="WTPW01000366">
    <property type="protein sequence ID" value="KAF0519100.1"/>
    <property type="molecule type" value="Genomic_DNA"/>
</dbReference>
<evidence type="ECO:0000313" key="1">
    <source>
        <dbReference type="EMBL" id="KAF0519100.1"/>
    </source>
</evidence>
<organism evidence="1 2">
    <name type="scientific">Gigaspora margarita</name>
    <dbReference type="NCBI Taxonomy" id="4874"/>
    <lineage>
        <taxon>Eukaryota</taxon>
        <taxon>Fungi</taxon>
        <taxon>Fungi incertae sedis</taxon>
        <taxon>Mucoromycota</taxon>
        <taxon>Glomeromycotina</taxon>
        <taxon>Glomeromycetes</taxon>
        <taxon>Diversisporales</taxon>
        <taxon>Gigasporaceae</taxon>
        <taxon>Gigaspora</taxon>
    </lineage>
</organism>
<accession>A0A8H4AP81</accession>
<dbReference type="Proteomes" id="UP000439903">
    <property type="component" value="Unassembled WGS sequence"/>
</dbReference>
<keyword evidence="2" id="KW-1185">Reference proteome</keyword>
<evidence type="ECO:0000313" key="2">
    <source>
        <dbReference type="Proteomes" id="UP000439903"/>
    </source>
</evidence>
<protein>
    <submittedName>
        <fullName evidence="1">Uncharacterized protein</fullName>
    </submittedName>
</protein>
<sequence length="82" mass="9391">MFVCPILEIVKIKIFDKTNDELHYNKGAEYASFVLLIVVKWYLRDYVRVRNEEAAGSIGREIVVVEKQIEPPKPAVISDIIG</sequence>
<name>A0A8H4AP81_GIGMA</name>